<dbReference type="Proteomes" id="UP000023152">
    <property type="component" value="Unassembled WGS sequence"/>
</dbReference>
<name>X6LA15_RETFI</name>
<dbReference type="PANTHER" id="PTHR37984:SF5">
    <property type="entry name" value="PROTEIN NYNRIN-LIKE"/>
    <property type="match status" value="1"/>
</dbReference>
<feature type="compositionally biased region" description="Low complexity" evidence="1">
    <location>
        <begin position="232"/>
        <end position="246"/>
    </location>
</feature>
<dbReference type="InterPro" id="IPR001584">
    <property type="entry name" value="Integrase_cat-core"/>
</dbReference>
<proteinExistence type="predicted"/>
<dbReference type="SUPFAM" id="SSF53098">
    <property type="entry name" value="Ribonuclease H-like"/>
    <property type="match status" value="1"/>
</dbReference>
<sequence>MMKIKHLFTSSYHPQTNGMIERFHRYLKERLVTICVDRDLDFTECSDWSIFLPAIATSYNISPNKMSNLSPHELVYGQKFNLTKALLMQKTYDSKRKIFENKNKFKDNFSVGDSVLLFVGDQRVGNKAKLLPKFVGPYTIIQRLGPVTLKIESEQGFQKIVHVSKVRKLNIEDKTPEKDDKEHSNEDVPQLETIDSSPPPLENLNASPSFLENSKVTPPLLQNLYTSPPPLESLSASSQSLKNSSALPPPLESWNNLEKV</sequence>
<dbReference type="InterPro" id="IPR012337">
    <property type="entry name" value="RNaseH-like_sf"/>
</dbReference>
<dbReference type="EMBL" id="ASPP01048052">
    <property type="protein sequence ID" value="ETN97966.1"/>
    <property type="molecule type" value="Genomic_DNA"/>
</dbReference>
<dbReference type="OrthoDB" id="1909122at2759"/>
<dbReference type="InterPro" id="IPR050951">
    <property type="entry name" value="Retrovirus_Pol_polyprotein"/>
</dbReference>
<dbReference type="InterPro" id="IPR036397">
    <property type="entry name" value="RNaseH_sf"/>
</dbReference>
<dbReference type="GO" id="GO:0015074">
    <property type="term" value="P:DNA integration"/>
    <property type="evidence" value="ECO:0007669"/>
    <property type="project" value="InterPro"/>
</dbReference>
<organism evidence="3 4">
    <name type="scientific">Reticulomyxa filosa</name>
    <dbReference type="NCBI Taxonomy" id="46433"/>
    <lineage>
        <taxon>Eukaryota</taxon>
        <taxon>Sar</taxon>
        <taxon>Rhizaria</taxon>
        <taxon>Retaria</taxon>
        <taxon>Foraminifera</taxon>
        <taxon>Monothalamids</taxon>
        <taxon>Reticulomyxidae</taxon>
        <taxon>Reticulomyxa</taxon>
    </lineage>
</organism>
<dbReference type="PANTHER" id="PTHR37984">
    <property type="entry name" value="PROTEIN CBG26694"/>
    <property type="match status" value="1"/>
</dbReference>
<dbReference type="GO" id="GO:0003676">
    <property type="term" value="F:nucleic acid binding"/>
    <property type="evidence" value="ECO:0007669"/>
    <property type="project" value="InterPro"/>
</dbReference>
<feature type="compositionally biased region" description="Basic and acidic residues" evidence="1">
    <location>
        <begin position="171"/>
        <end position="186"/>
    </location>
</feature>
<dbReference type="InterPro" id="IPR056924">
    <property type="entry name" value="SH3_Tf2-1"/>
</dbReference>
<dbReference type="Pfam" id="PF24626">
    <property type="entry name" value="SH3_Tf2-1"/>
    <property type="match status" value="1"/>
</dbReference>
<evidence type="ECO:0000259" key="2">
    <source>
        <dbReference type="PROSITE" id="PS50994"/>
    </source>
</evidence>
<dbReference type="AlphaFoldDB" id="X6LA15"/>
<evidence type="ECO:0000313" key="3">
    <source>
        <dbReference type="EMBL" id="ETN97966.1"/>
    </source>
</evidence>
<comment type="caution">
    <text evidence="3">The sequence shown here is derived from an EMBL/GenBank/DDBJ whole genome shotgun (WGS) entry which is preliminary data.</text>
</comment>
<reference evidence="3 4" key="1">
    <citation type="journal article" date="2013" name="Curr. Biol.">
        <title>The Genome of the Foraminiferan Reticulomyxa filosa.</title>
        <authorList>
            <person name="Glockner G."/>
            <person name="Hulsmann N."/>
            <person name="Schleicher M."/>
            <person name="Noegel A.A."/>
            <person name="Eichinger L."/>
            <person name="Gallinger C."/>
            <person name="Pawlowski J."/>
            <person name="Sierra R."/>
            <person name="Euteneuer U."/>
            <person name="Pillet L."/>
            <person name="Moustafa A."/>
            <person name="Platzer M."/>
            <person name="Groth M."/>
            <person name="Szafranski K."/>
            <person name="Schliwa M."/>
        </authorList>
    </citation>
    <scope>NUCLEOTIDE SEQUENCE [LARGE SCALE GENOMIC DNA]</scope>
</reference>
<feature type="non-terminal residue" evidence="3">
    <location>
        <position position="260"/>
    </location>
</feature>
<protein>
    <recommendedName>
        <fullName evidence="2">Integrase catalytic domain-containing protein</fullName>
    </recommendedName>
</protein>
<gene>
    <name evidence="3" type="ORF">RFI_39556</name>
</gene>
<dbReference type="Gene3D" id="3.30.420.10">
    <property type="entry name" value="Ribonuclease H-like superfamily/Ribonuclease H"/>
    <property type="match status" value="1"/>
</dbReference>
<feature type="domain" description="Integrase catalytic" evidence="2">
    <location>
        <begin position="1"/>
        <end position="79"/>
    </location>
</feature>
<evidence type="ECO:0000256" key="1">
    <source>
        <dbReference type="SAM" id="MobiDB-lite"/>
    </source>
</evidence>
<feature type="compositionally biased region" description="Polar residues" evidence="1">
    <location>
        <begin position="204"/>
        <end position="216"/>
    </location>
</feature>
<dbReference type="PROSITE" id="PS50994">
    <property type="entry name" value="INTEGRASE"/>
    <property type="match status" value="1"/>
</dbReference>
<evidence type="ECO:0000313" key="4">
    <source>
        <dbReference type="Proteomes" id="UP000023152"/>
    </source>
</evidence>
<feature type="region of interest" description="Disordered" evidence="1">
    <location>
        <begin position="171"/>
        <end position="260"/>
    </location>
</feature>
<keyword evidence="4" id="KW-1185">Reference proteome</keyword>
<accession>X6LA15</accession>